<keyword evidence="1" id="KW-0812">Transmembrane</keyword>
<evidence type="ECO:0000313" key="2">
    <source>
        <dbReference type="EMBL" id="KKL62653.1"/>
    </source>
</evidence>
<dbReference type="EMBL" id="LAZR01028424">
    <property type="protein sequence ID" value="KKL62653.1"/>
    <property type="molecule type" value="Genomic_DNA"/>
</dbReference>
<sequence length="105" mass="11159">MLFVPDDERIRLEGQGLKQGDVHNVHNQPMRVYQAGGLIPGQRLAFTITGLPRHLEAAEKALGSSMVPKILAVVGGVVLLDLVVVVLFRSPKKAGPGEPEGKAAS</sequence>
<organism evidence="2">
    <name type="scientific">marine sediment metagenome</name>
    <dbReference type="NCBI Taxonomy" id="412755"/>
    <lineage>
        <taxon>unclassified sequences</taxon>
        <taxon>metagenomes</taxon>
        <taxon>ecological metagenomes</taxon>
    </lineage>
</organism>
<keyword evidence="1" id="KW-1133">Transmembrane helix</keyword>
<reference evidence="2" key="1">
    <citation type="journal article" date="2015" name="Nature">
        <title>Complex archaea that bridge the gap between prokaryotes and eukaryotes.</title>
        <authorList>
            <person name="Spang A."/>
            <person name="Saw J.H."/>
            <person name="Jorgensen S.L."/>
            <person name="Zaremba-Niedzwiedzka K."/>
            <person name="Martijn J."/>
            <person name="Lind A.E."/>
            <person name="van Eijk R."/>
            <person name="Schleper C."/>
            <person name="Guy L."/>
            <person name="Ettema T.J."/>
        </authorList>
    </citation>
    <scope>NUCLEOTIDE SEQUENCE</scope>
</reference>
<protein>
    <submittedName>
        <fullName evidence="2">Uncharacterized protein</fullName>
    </submittedName>
</protein>
<evidence type="ECO:0000256" key="1">
    <source>
        <dbReference type="SAM" id="Phobius"/>
    </source>
</evidence>
<name>A0A0F9DLQ1_9ZZZZ</name>
<comment type="caution">
    <text evidence="2">The sequence shown here is derived from an EMBL/GenBank/DDBJ whole genome shotgun (WGS) entry which is preliminary data.</text>
</comment>
<feature type="non-terminal residue" evidence="2">
    <location>
        <position position="1"/>
    </location>
</feature>
<keyword evidence="1" id="KW-0472">Membrane</keyword>
<feature type="transmembrane region" description="Helical" evidence="1">
    <location>
        <begin position="70"/>
        <end position="88"/>
    </location>
</feature>
<accession>A0A0F9DLQ1</accession>
<dbReference type="AlphaFoldDB" id="A0A0F9DLQ1"/>
<gene>
    <name evidence="2" type="ORF">LCGC14_2183040</name>
</gene>
<proteinExistence type="predicted"/>